<dbReference type="EMBL" id="CABFMQ020000098">
    <property type="protein sequence ID" value="VTZ51451.1"/>
    <property type="molecule type" value="Genomic_DNA"/>
</dbReference>
<dbReference type="RefSeq" id="WP_174513259.1">
    <property type="nucleotide sequence ID" value="NZ_CABFMQ020000098.1"/>
</dbReference>
<organism evidence="2 3">
    <name type="scientific">Methylocella tundrae</name>
    <dbReference type="NCBI Taxonomy" id="227605"/>
    <lineage>
        <taxon>Bacteria</taxon>
        <taxon>Pseudomonadati</taxon>
        <taxon>Pseudomonadota</taxon>
        <taxon>Alphaproteobacteria</taxon>
        <taxon>Hyphomicrobiales</taxon>
        <taxon>Beijerinckiaceae</taxon>
        <taxon>Methylocella</taxon>
    </lineage>
</organism>
<feature type="chain" id="PRO_5032550432" evidence="1">
    <location>
        <begin position="35"/>
        <end position="188"/>
    </location>
</feature>
<proteinExistence type="predicted"/>
<keyword evidence="1" id="KW-0732">Signal</keyword>
<name>A0A8B6M9L6_METTU</name>
<keyword evidence="3" id="KW-1185">Reference proteome</keyword>
<feature type="signal peptide" evidence="1">
    <location>
        <begin position="1"/>
        <end position="34"/>
    </location>
</feature>
<evidence type="ECO:0000256" key="1">
    <source>
        <dbReference type="SAM" id="SignalP"/>
    </source>
</evidence>
<sequence length="188" mass="19661">MKSLTSSLTNCAGRAGVAAAVFVALIAPVSPAQAGFFDFLFPPQPSPALAPGYPPGFRYEHRQHRRKIAARHPRIVVARSHPSSAHGVTGFMDDDSLRDGDAVMTPDGIRIFTGSSSTHHSADDFAKISEIKGLPSRERNALLAIDAGSSGGSGDSALLIGRSVADSGLSEGAMITDAKGHRIRYVGP</sequence>
<reference evidence="2 3" key="1">
    <citation type="submission" date="2019-05" db="EMBL/GenBank/DDBJ databases">
        <authorList>
            <person name="Farhan Ul Haque M."/>
        </authorList>
    </citation>
    <scope>NUCLEOTIDE SEQUENCE [LARGE SCALE GENOMIC DNA]</scope>
    <source>
        <strain evidence="2">2</strain>
    </source>
</reference>
<accession>A0A8B6M9L6</accession>
<evidence type="ECO:0000313" key="3">
    <source>
        <dbReference type="Proteomes" id="UP000485880"/>
    </source>
</evidence>
<evidence type="ECO:0000313" key="2">
    <source>
        <dbReference type="EMBL" id="VTZ51451.1"/>
    </source>
</evidence>
<gene>
    <name evidence="2" type="ORF">MPC4_40048</name>
</gene>
<dbReference type="AlphaFoldDB" id="A0A8B6M9L6"/>
<dbReference type="Proteomes" id="UP000485880">
    <property type="component" value="Unassembled WGS sequence"/>
</dbReference>
<protein>
    <submittedName>
        <fullName evidence="2">Uncharacterized protein</fullName>
    </submittedName>
</protein>
<comment type="caution">
    <text evidence="2">The sequence shown here is derived from an EMBL/GenBank/DDBJ whole genome shotgun (WGS) entry which is preliminary data.</text>
</comment>